<comment type="caution">
    <text evidence="2">The sequence shown here is derived from an EMBL/GenBank/DDBJ whole genome shotgun (WGS) entry which is preliminary data.</text>
</comment>
<dbReference type="SMART" id="SM00220">
    <property type="entry name" value="S_TKc"/>
    <property type="match status" value="1"/>
</dbReference>
<dbReference type="GO" id="GO:0004674">
    <property type="term" value="F:protein serine/threonine kinase activity"/>
    <property type="evidence" value="ECO:0007669"/>
    <property type="project" value="TreeGrafter"/>
</dbReference>
<dbReference type="AlphaFoldDB" id="A0AA38X7Y8"/>
<dbReference type="InterPro" id="IPR008271">
    <property type="entry name" value="Ser/Thr_kinase_AS"/>
</dbReference>
<dbReference type="InterPro" id="IPR011009">
    <property type="entry name" value="Kinase-like_dom_sf"/>
</dbReference>
<evidence type="ECO:0000259" key="1">
    <source>
        <dbReference type="PROSITE" id="PS50011"/>
    </source>
</evidence>
<dbReference type="Gene3D" id="3.30.200.20">
    <property type="entry name" value="Phosphorylase Kinase, domain 1"/>
    <property type="match status" value="1"/>
</dbReference>
<reference evidence="2" key="1">
    <citation type="submission" date="2022-10" db="EMBL/GenBank/DDBJ databases">
        <title>Culturing micro-colonial fungi from biological soil crusts in the Mojave desert and describing Neophaeococcomyces mojavensis, and introducing the new genera and species Taxawa tesnikishii.</title>
        <authorList>
            <person name="Kurbessoian T."/>
            <person name="Stajich J.E."/>
        </authorList>
    </citation>
    <scope>NUCLEOTIDE SEQUENCE</scope>
    <source>
        <strain evidence="2">TK_41</strain>
    </source>
</reference>
<gene>
    <name evidence="2" type="ORF">H2200_007530</name>
</gene>
<dbReference type="Gene3D" id="1.10.510.10">
    <property type="entry name" value="Transferase(Phosphotransferase) domain 1"/>
    <property type="match status" value="1"/>
</dbReference>
<dbReference type="PANTHER" id="PTHR44167:SF30">
    <property type="entry name" value="PHOSPHORYLASE KINASE"/>
    <property type="match status" value="1"/>
</dbReference>
<proteinExistence type="predicted"/>
<organism evidence="2 3">
    <name type="scientific">Cladophialophora chaetospira</name>
    <dbReference type="NCBI Taxonomy" id="386627"/>
    <lineage>
        <taxon>Eukaryota</taxon>
        <taxon>Fungi</taxon>
        <taxon>Dikarya</taxon>
        <taxon>Ascomycota</taxon>
        <taxon>Pezizomycotina</taxon>
        <taxon>Eurotiomycetes</taxon>
        <taxon>Chaetothyriomycetidae</taxon>
        <taxon>Chaetothyriales</taxon>
        <taxon>Herpotrichiellaceae</taxon>
        <taxon>Cladophialophora</taxon>
    </lineage>
</organism>
<evidence type="ECO:0000313" key="3">
    <source>
        <dbReference type="Proteomes" id="UP001172673"/>
    </source>
</evidence>
<name>A0AA38X7Y8_9EURO</name>
<dbReference type="PROSITE" id="PS50011">
    <property type="entry name" value="PROTEIN_KINASE_DOM"/>
    <property type="match status" value="1"/>
</dbReference>
<feature type="domain" description="Protein kinase" evidence="1">
    <location>
        <begin position="287"/>
        <end position="561"/>
    </location>
</feature>
<accession>A0AA38X7Y8</accession>
<protein>
    <recommendedName>
        <fullName evidence="1">Protein kinase domain-containing protein</fullName>
    </recommendedName>
</protein>
<dbReference type="GO" id="GO:0044773">
    <property type="term" value="P:mitotic DNA damage checkpoint signaling"/>
    <property type="evidence" value="ECO:0007669"/>
    <property type="project" value="TreeGrafter"/>
</dbReference>
<evidence type="ECO:0000313" key="2">
    <source>
        <dbReference type="EMBL" id="KAJ9608542.1"/>
    </source>
</evidence>
<dbReference type="Pfam" id="PF00069">
    <property type="entry name" value="Pkinase"/>
    <property type="match status" value="1"/>
</dbReference>
<dbReference type="GO" id="GO:0005524">
    <property type="term" value="F:ATP binding"/>
    <property type="evidence" value="ECO:0007669"/>
    <property type="project" value="InterPro"/>
</dbReference>
<dbReference type="GO" id="GO:0005634">
    <property type="term" value="C:nucleus"/>
    <property type="evidence" value="ECO:0007669"/>
    <property type="project" value="TreeGrafter"/>
</dbReference>
<dbReference type="EMBL" id="JAPDRK010000010">
    <property type="protein sequence ID" value="KAJ9608542.1"/>
    <property type="molecule type" value="Genomic_DNA"/>
</dbReference>
<sequence>MAFSAFAELRSERDKALLEEILRFDGNDDNDDTTRLDDDDDTIRPDHVDDAARHAEAIQLENAPDAPVVTLPDFARLVPLNDPAKLAFHEIALILKTNSEWNPHCRKFIHVSDFMSKLISGPSMESDTSEGDMEIQEVYTGHFRLNLDILPDNFAMGVVIGAGRLNLEHLGVDILLTTKGHRDDVRGRHASIRHHHLNRLLMIVPARGKTVILNGEEVSREGRVLESTRMGLTVGKLAYRIEFLPMNAGVYQERLEEIVRESGSFFTERIESIDLTPSESHLILKGYQIQTPQAAGTFGVVSPCIKTSANVDSANVYAAKRIQRTQSSFNQVGEEVAILKKLGEHPHIWALVDVIHSDGDDKSMGNRYVNDIYLILEHWAPRTLVSLMDSQEDPSVRRQAFHQGAQGIRHIHSLHVIHRDIKPSNILVVRLNPLLVVIADFGHATTTKKSRDHMKGTISYLPPEIIELKQKSKDRKAISPDSKLHWSSRSDVYSYGLVGVELLHGYSKRPKTRIDRISHNSLLATLRLHNTAMDEILEGMLAWDPGLRPEMRDVLLKACWSELETPSSAKKRHFPA</sequence>
<keyword evidence="3" id="KW-1185">Reference proteome</keyword>
<dbReference type="PANTHER" id="PTHR44167">
    <property type="entry name" value="OVARIAN-SPECIFIC SERINE/THREONINE-PROTEIN KINASE LOK-RELATED"/>
    <property type="match status" value="1"/>
</dbReference>
<dbReference type="SUPFAM" id="SSF56112">
    <property type="entry name" value="Protein kinase-like (PK-like)"/>
    <property type="match status" value="1"/>
</dbReference>
<dbReference type="Proteomes" id="UP001172673">
    <property type="component" value="Unassembled WGS sequence"/>
</dbReference>
<dbReference type="PROSITE" id="PS00108">
    <property type="entry name" value="PROTEIN_KINASE_ST"/>
    <property type="match status" value="1"/>
</dbReference>
<dbReference type="InterPro" id="IPR000719">
    <property type="entry name" value="Prot_kinase_dom"/>
</dbReference>